<dbReference type="PROSITE" id="PS51318">
    <property type="entry name" value="TAT"/>
    <property type="match status" value="1"/>
</dbReference>
<name>A0ABD6DSR8_9EURY</name>
<gene>
    <name evidence="1" type="ORF">ACFSAS_06335</name>
</gene>
<evidence type="ECO:0000313" key="2">
    <source>
        <dbReference type="Proteomes" id="UP001597092"/>
    </source>
</evidence>
<dbReference type="InterPro" id="IPR019546">
    <property type="entry name" value="TAT_signal_bac_arc"/>
</dbReference>
<keyword evidence="2" id="KW-1185">Reference proteome</keyword>
<dbReference type="Proteomes" id="UP001597092">
    <property type="component" value="Unassembled WGS sequence"/>
</dbReference>
<dbReference type="AlphaFoldDB" id="A0ABD6DSR8"/>
<proteinExistence type="predicted"/>
<protein>
    <submittedName>
        <fullName evidence="1">Twin-arginine translocation signal domain-containing protein</fullName>
    </submittedName>
</protein>
<organism evidence="1 2">
    <name type="scientific">Halobellus litoreus</name>
    <dbReference type="NCBI Taxonomy" id="755310"/>
    <lineage>
        <taxon>Archaea</taxon>
        <taxon>Methanobacteriati</taxon>
        <taxon>Methanobacteriota</taxon>
        <taxon>Stenosarchaea group</taxon>
        <taxon>Halobacteria</taxon>
        <taxon>Halobacteriales</taxon>
        <taxon>Haloferacaceae</taxon>
        <taxon>Halobellus</taxon>
    </lineage>
</organism>
<dbReference type="NCBIfam" id="TIGR01409">
    <property type="entry name" value="TAT_signal_seq"/>
    <property type="match status" value="1"/>
</dbReference>
<dbReference type="EMBL" id="JBHUDP010000002">
    <property type="protein sequence ID" value="MFD1685231.1"/>
    <property type="molecule type" value="Genomic_DNA"/>
</dbReference>
<evidence type="ECO:0000313" key="1">
    <source>
        <dbReference type="EMBL" id="MFD1685231.1"/>
    </source>
</evidence>
<dbReference type="PROSITE" id="PS51257">
    <property type="entry name" value="PROKAR_LIPOPROTEIN"/>
    <property type="match status" value="1"/>
</dbReference>
<dbReference type="InterPro" id="IPR006311">
    <property type="entry name" value="TAT_signal"/>
</dbReference>
<dbReference type="RefSeq" id="WP_256306801.1">
    <property type="nucleotide sequence ID" value="NZ_JANHAW010000001.1"/>
</dbReference>
<accession>A0ABD6DSR8</accession>
<comment type="caution">
    <text evidence="1">The sequence shown here is derived from an EMBL/GenBank/DDBJ whole genome shotgun (WGS) entry which is preliminary data.</text>
</comment>
<reference evidence="1 2" key="1">
    <citation type="journal article" date="2019" name="Int. J. Syst. Evol. Microbiol.">
        <title>The Global Catalogue of Microorganisms (GCM) 10K type strain sequencing project: providing services to taxonomists for standard genome sequencing and annotation.</title>
        <authorList>
            <consortium name="The Broad Institute Genomics Platform"/>
            <consortium name="The Broad Institute Genome Sequencing Center for Infectious Disease"/>
            <person name="Wu L."/>
            <person name="Ma J."/>
        </authorList>
    </citation>
    <scope>NUCLEOTIDE SEQUENCE [LARGE SCALE GENOMIC DNA]</scope>
    <source>
        <strain evidence="1 2">CGMCC 1.10387</strain>
    </source>
</reference>
<sequence>MPSRRRFLAGAATAVVASFAGCNAGVFEPRVRQPVSASVTIPPDGHRAWRFELAWDRDGRLALEEHAGDARVTTMTPAQYEAYAAEEPIPDAEREAVALWHDDEAYVTQSEIEAGEWVLLCENTGDGPARVTVRVSVDVWAVDLRE</sequence>